<keyword evidence="2" id="KW-0597">Phosphoprotein</keyword>
<dbReference type="InterPro" id="IPR001936">
    <property type="entry name" value="RasGAP_dom"/>
</dbReference>
<dbReference type="InterPro" id="IPR023152">
    <property type="entry name" value="RasGAP_CS"/>
</dbReference>
<keyword evidence="3" id="KW-0812">Transmembrane</keyword>
<organism evidence="5 6">
    <name type="scientific">Protomyces lactucae-debilis</name>
    <dbReference type="NCBI Taxonomy" id="2754530"/>
    <lineage>
        <taxon>Eukaryota</taxon>
        <taxon>Fungi</taxon>
        <taxon>Dikarya</taxon>
        <taxon>Ascomycota</taxon>
        <taxon>Taphrinomycotina</taxon>
        <taxon>Taphrinomycetes</taxon>
        <taxon>Taphrinales</taxon>
        <taxon>Protomycetaceae</taxon>
        <taxon>Protomyces</taxon>
    </lineage>
</organism>
<dbReference type="GO" id="GO:0032153">
    <property type="term" value="C:cell division site"/>
    <property type="evidence" value="ECO:0007669"/>
    <property type="project" value="UniProtKB-ARBA"/>
</dbReference>
<evidence type="ECO:0000256" key="3">
    <source>
        <dbReference type="SAM" id="Phobius"/>
    </source>
</evidence>
<dbReference type="OMA" id="CHRERYL"/>
<dbReference type="PROSITE" id="PS50018">
    <property type="entry name" value="RAS_GTPASE_ACTIV_2"/>
    <property type="match status" value="1"/>
</dbReference>
<evidence type="ECO:0000259" key="4">
    <source>
        <dbReference type="PROSITE" id="PS50018"/>
    </source>
</evidence>
<dbReference type="InterPro" id="IPR039360">
    <property type="entry name" value="Ras_GTPase"/>
</dbReference>
<keyword evidence="1" id="KW-0343">GTPase activation</keyword>
<sequence length="2443" mass="272814">MVVVKALLTRIVRALPSNNALGDDPVEDPIFIQSCNTITKIAATNAELVLEQMLVHLKQVQQDAALVSAIPTSATRTANIIYSQVLLLRLLVRCCLRHFFPVQETDSSEPLDRYVKQAEHLARIHEHKSHSFRISEATASSMLDVAIALLPVDDDRPESSLSHKSWSPDKSLRSEHDRRSILSRDAREDSFVYQQEQVELVSMLISLATCRHGKAALDRIESLLQLVETQRSPVEVLQTIAHMSFRLHDLASALEAVARSLPRFSRSTRVPLLIHVHAAICNWISHRPREFSKLYQARQTVCQGAELIFNHAFELADTTRRKEQLWPVMATVLMLSPDSILAAMTNRVSRKAQFLEAIRKTHDKNSKLLPAAIASWTNILHALDNVRLEHRQFLSGFSNDRIANLLQRKQAITEAVAQGTFVEPARLLTALYRMKNESAALDLVADWLASDQITRLTVAGISTIAELAQSDNLMPMGHQAALFRIPYFYIRCTADYASEFNPTAVRAARKSEDQQWHERQLCVTIVGFLRQFPTMICLYTASEQLPDAATAALACFIYSNDADISALSCALLTSLQTKDCLQRLVAILGPEEAIHRWGKLSMAILLWMSKMLTGRKHQPDESRKLLALLKASLDGRYEALSSVQTHLGREQDLAEFRAIQLSLKLMVFVLLCHYDLEIQILATKATLWVLREKELYKKIPVEDAAAQKTSDGQTQPNNELMFQELARTQFVTQGRNAVQRVIKKILRTCQVTPATKHVWSVTVDRFKRVGDIVLSPESPFATETRQLGSLEANQRIEWQTLLGILLSLIHSLQTVPDLAPPVSDFMALLPRFLFAEDPIIRELALESVAGDCSPSVFPQITDMLHAQYRLRCNSSGLLSTALADSLRFADCCFYLIRALFDRLTTNMAVTMETRFMLRACETYAYSMPRSLESLKLRLRSVQALVTFSNKLSFINLQGQQESIREQVFLLAQHLFDYANTTKTRQEAKLITDIESSSWRVMLNMFSNLPLPSKADGIAGDATLEWFLTFFVDCLKRFPADSAQHEVVCSVLRTILTANVRNGLTKFMTMVYDSDPLIRSSFFKIVAECTDAIIYDHSTDPLAAMADLILREPNLTIAICEACPTAQIDALSELLLEIYRAAGRESDLAYLMIDHEIQATDSEGDLFRRNCTMTKIYSIFVKRHGSAYLQETLASPLEFVFQQGDDISYELDPSKVPAAEQGQVAQNAENLKAAISVFVDAICKSVSNLPAELRGIARHVAKQTALKYPSSEYTAVGAFIILRFISPAIIAPLTTRSDLGPEVKRKLILICKVIQNLANNVFFKEPFMDVANDFLNDFIRPVTRFLHAISRSIETANIIGDRSSLSYTARLNLHRHLYGNTYRVCEELTKLKFVAGRPDRGDDDLRSQLATYQNLLTHAGVPAKPLKLTSLASQFGDTLGSDVMENISALHKARIFYFAGTSRAGHPVLCYAPRRAAMMHVSSQLWTFYALSVLEPYWSAPYEVFSDMTGHKTMLFEKNGDWITQLIAHLPPNATDKCVATYWYNIEPNLQEAFALHIGPNVRKVNIPCRFLAIGENLGEYFSLAQMTLPPNVGVDPALLAKFQPGRILGEPIAVEASFRVAPSIQSLFVVCPSVSMGEFSFPTAMFFPFSNIEDVVLKSGGGAFEFRTRTDHRLYTFASPGASVLVDMLTADHGPRFDIDNDRMSAFEAPAVLFCAGVINIASPEPSTRLAANQLINKLGKVCFDVPLPTYISEHTCTNTPSLRDIGNLSMMFVSNVANNELIALMLTFFKECLLWLPSCNPNQQINIFMTIQSWLEVLVRKVEVLVNPQHATALSQLLVCFMRMACETKVLRSLALHAWRCLAPATDLSGILYESLTKFAHAYGHNSRQVSVVSDIIRSLRAPAVKNACFESLNKMATLRHKQVPGSIEESDMDKKLLVQLHLCCGASHLMGLSDYTPASPAVFALSGIRNNAMQLYNQEILRNFSPSAFHIVYERDGSTAMQLTDNWYQNLGQEFMAREEDIAKITTWAGFQRDIERINALLEVLLAGARYLAADSETSMIMQRRFYGNIQKIGFDREFKQFRYRAIMAAGRIIRDVQEPPVNELVSHIHWASQEEDCMLDIAACLHALQRTLDMPQPSLASIAVAALLVDQPLVSALGVKLLTSLGEQFAGEAFMDEARLATPRTFASLENDLGVSLTQHAAYGLACLLHDAWTRSTNEEVIKECLLMLMQKGRRSAGETGAVIGFFAVPALAFLLTIAKTPEEMRTRYLSFGAPEEVVSNTADDDLPLLLFSFAESGDNTQALLLLSFLLVLLRHASQTRQIMLYRILSEAAHALPEIASLLYPALAEPLQTILLSSQNIQLLEVAQAFITAQATMMTTPHSQLGVREQLLEDLGFPYLGKGLTTGPRLGSCNTGMRHLQMASAPIEEFEVHEGSPLDA</sequence>
<dbReference type="Gene3D" id="3.40.525.10">
    <property type="entry name" value="CRAL-TRIO lipid binding domain"/>
    <property type="match status" value="1"/>
</dbReference>
<evidence type="ECO:0000313" key="5">
    <source>
        <dbReference type="EMBL" id="ORY77787.1"/>
    </source>
</evidence>
<dbReference type="OrthoDB" id="28245at2759"/>
<dbReference type="STRING" id="56484.A0A1Y2F255"/>
<dbReference type="PROSITE" id="PS00509">
    <property type="entry name" value="RAS_GTPASE_ACTIV_1"/>
    <property type="match status" value="1"/>
</dbReference>
<dbReference type="GO" id="GO:0005938">
    <property type="term" value="C:cell cortex"/>
    <property type="evidence" value="ECO:0007669"/>
    <property type="project" value="UniProtKB-ARBA"/>
</dbReference>
<dbReference type="Pfam" id="PF00616">
    <property type="entry name" value="RasGAP"/>
    <property type="match status" value="1"/>
</dbReference>
<dbReference type="SUPFAM" id="SSF48350">
    <property type="entry name" value="GTPase activation domain, GAP"/>
    <property type="match status" value="1"/>
</dbReference>
<dbReference type="InterPro" id="IPR036865">
    <property type="entry name" value="CRAL-TRIO_dom_sf"/>
</dbReference>
<feature type="domain" description="Ras-GAP" evidence="4">
    <location>
        <begin position="1126"/>
        <end position="1318"/>
    </location>
</feature>
<keyword evidence="3" id="KW-1133">Transmembrane helix</keyword>
<dbReference type="Proteomes" id="UP000193685">
    <property type="component" value="Unassembled WGS sequence"/>
</dbReference>
<dbReference type="GO" id="GO:0005096">
    <property type="term" value="F:GTPase activator activity"/>
    <property type="evidence" value="ECO:0007669"/>
    <property type="project" value="UniProtKB-KW"/>
</dbReference>
<evidence type="ECO:0000256" key="2">
    <source>
        <dbReference type="ARBA" id="ARBA00022553"/>
    </source>
</evidence>
<protein>
    <recommendedName>
        <fullName evidence="4">Ras-GAP domain-containing protein</fullName>
    </recommendedName>
</protein>
<dbReference type="SMART" id="SM00323">
    <property type="entry name" value="RasGAP"/>
    <property type="match status" value="1"/>
</dbReference>
<dbReference type="PANTHER" id="PTHR10194">
    <property type="entry name" value="RAS GTPASE-ACTIVATING PROTEINS"/>
    <property type="match status" value="1"/>
</dbReference>
<evidence type="ECO:0000313" key="6">
    <source>
        <dbReference type="Proteomes" id="UP000193685"/>
    </source>
</evidence>
<dbReference type="InterPro" id="IPR008936">
    <property type="entry name" value="Rho_GTPase_activation_prot"/>
</dbReference>
<feature type="transmembrane region" description="Helical" evidence="3">
    <location>
        <begin position="2243"/>
        <end position="2262"/>
    </location>
</feature>
<reference evidence="5 6" key="1">
    <citation type="submission" date="2016-07" db="EMBL/GenBank/DDBJ databases">
        <title>Pervasive Adenine N6-methylation of Active Genes in Fungi.</title>
        <authorList>
            <consortium name="DOE Joint Genome Institute"/>
            <person name="Mondo S.J."/>
            <person name="Dannebaum R.O."/>
            <person name="Kuo R.C."/>
            <person name="Labutti K."/>
            <person name="Haridas S."/>
            <person name="Kuo A."/>
            <person name="Salamov A."/>
            <person name="Ahrendt S.R."/>
            <person name="Lipzen A."/>
            <person name="Sullivan W."/>
            <person name="Andreopoulos W.B."/>
            <person name="Clum A."/>
            <person name="Lindquist E."/>
            <person name="Daum C."/>
            <person name="Ramamoorthy G.K."/>
            <person name="Gryganskyi A."/>
            <person name="Culley D."/>
            <person name="Magnuson J.K."/>
            <person name="James T.Y."/>
            <person name="O'Malley M.A."/>
            <person name="Stajich J.E."/>
            <person name="Spatafora J.W."/>
            <person name="Visel A."/>
            <person name="Grigoriev I.V."/>
        </authorList>
    </citation>
    <scope>NUCLEOTIDE SEQUENCE [LARGE SCALE GENOMIC DNA]</scope>
    <source>
        <strain evidence="5 6">12-1054</strain>
    </source>
</reference>
<proteinExistence type="predicted"/>
<dbReference type="EMBL" id="MCFI01000019">
    <property type="protein sequence ID" value="ORY77787.1"/>
    <property type="molecule type" value="Genomic_DNA"/>
</dbReference>
<gene>
    <name evidence="5" type="ORF">BCR37DRAFT_122412</name>
</gene>
<dbReference type="Gene3D" id="1.10.506.10">
    <property type="entry name" value="GTPase Activation - p120gap, domain 1"/>
    <property type="match status" value="2"/>
</dbReference>
<name>A0A1Y2F255_PROLT</name>
<dbReference type="GO" id="GO:0007165">
    <property type="term" value="P:signal transduction"/>
    <property type="evidence" value="ECO:0007669"/>
    <property type="project" value="UniProtKB-ARBA"/>
</dbReference>
<accession>A0A1Y2F255</accession>
<evidence type="ECO:0000256" key="1">
    <source>
        <dbReference type="ARBA" id="ARBA00022468"/>
    </source>
</evidence>
<dbReference type="PANTHER" id="PTHR10194:SF142">
    <property type="entry name" value="NEUROFIBROMIN"/>
    <property type="match status" value="1"/>
</dbReference>
<keyword evidence="3" id="KW-0472">Membrane</keyword>
<dbReference type="GeneID" id="63782602"/>
<dbReference type="RefSeq" id="XP_040723172.1">
    <property type="nucleotide sequence ID" value="XM_040866003.1"/>
</dbReference>
<keyword evidence="6" id="KW-1185">Reference proteome</keyword>
<comment type="caution">
    <text evidence="5">The sequence shown here is derived from an EMBL/GenBank/DDBJ whole genome shotgun (WGS) entry which is preliminary data.</text>
</comment>